<feature type="domain" description="C2H2-type" evidence="2">
    <location>
        <begin position="228"/>
        <end position="251"/>
    </location>
</feature>
<dbReference type="InterPro" id="IPR013087">
    <property type="entry name" value="Znf_C2H2_type"/>
</dbReference>
<gene>
    <name evidence="3" type="ORF">BDV40DRAFT_305232</name>
</gene>
<reference evidence="3 4" key="1">
    <citation type="submission" date="2019-04" db="EMBL/GenBank/DDBJ databases">
        <title>Friends and foes A comparative genomics study of 23 Aspergillus species from section Flavi.</title>
        <authorList>
            <consortium name="DOE Joint Genome Institute"/>
            <person name="Kjaerbolling I."/>
            <person name="Vesth T."/>
            <person name="Frisvad J.C."/>
            <person name="Nybo J.L."/>
            <person name="Theobald S."/>
            <person name="Kildgaard S."/>
            <person name="Isbrandt T."/>
            <person name="Kuo A."/>
            <person name="Sato A."/>
            <person name="Lyhne E.K."/>
            <person name="Kogle M.E."/>
            <person name="Wiebenga A."/>
            <person name="Kun R.S."/>
            <person name="Lubbers R.J."/>
            <person name="Makela M.R."/>
            <person name="Barry K."/>
            <person name="Chovatia M."/>
            <person name="Clum A."/>
            <person name="Daum C."/>
            <person name="Haridas S."/>
            <person name="He G."/>
            <person name="LaButti K."/>
            <person name="Lipzen A."/>
            <person name="Mondo S."/>
            <person name="Riley R."/>
            <person name="Salamov A."/>
            <person name="Simmons B.A."/>
            <person name="Magnuson J.K."/>
            <person name="Henrissat B."/>
            <person name="Mortensen U.H."/>
            <person name="Larsen T.O."/>
            <person name="Devries R.P."/>
            <person name="Grigoriev I.V."/>
            <person name="Machida M."/>
            <person name="Baker S.E."/>
            <person name="Andersen M.R."/>
        </authorList>
    </citation>
    <scope>NUCLEOTIDE SEQUENCE [LARGE SCALE GENOMIC DNA]</scope>
    <source>
        <strain evidence="3 4">CBS 117626</strain>
    </source>
</reference>
<evidence type="ECO:0000313" key="3">
    <source>
        <dbReference type="EMBL" id="KAE8157330.1"/>
    </source>
</evidence>
<evidence type="ECO:0000259" key="2">
    <source>
        <dbReference type="SMART" id="SM00355"/>
    </source>
</evidence>
<sequence>MDSAYSNEYHDPLSFVGYGQQGYYATSGNGHLMPNPLMDPNSSNCQSSLTSPVSPCSCPSADFLAGGTALPEADTDFYLYDNPTNDISPTLPMDAGYVPSTERLSSTIVPQIPHLHCPQSVSSPDPLDNVRADLNRLQSTVQSSVRNVSRSQLFGIKSLVRDTYNCLETMIQDEIDCEIHSPNSTNSTNSNRDRYICQLCELYKRKTYATRGSFRRHVSTEHVPRYRYFCPLCDWDTCRRDKVWEHFRLRHPPPAKLRPNDIKHTKLRPPRDCPLCKKSVQSWEAYFNCVSEHCRIQSGSSPATSGVQSRRNSGDSGSGGDGFNGHIAPGNPFNGHGLQTQFPNGGGNNPNNGDNYFSGYGSYCNGNGYSRESNFAQMVEQRLSHPLSSVPDRDDASPDPTLFSHNPGKKASGIRHMKANSLSVHHQLLDSTIQRNPQATTPMDHSGHHSGRKAPQHPRDPSETTSFNNRNPHLTTSFKDLSPKESQGRPASEPQNLPPEKCKSCGHMIEDCVECKLRKGTGDRCHLCTGKASQQHGALKVLEEYDQYYDFACNGMSDRSRSASKIAWALEQVSLAFKPKDGLCLTRISRAATGASSDESSRWVSVMKAIDTAYELHVSEQSTFKFMGSGSSTMALSSVWEAHATRSRFITMTLALCSPQIYNKFGHSGSLKGIHIKLSEVLYDTRNITGDTSVAYNSEPQKVAAPALAAEQAIPLPSKTSESSCTIQSKIMSFNNYQIRALSVGPCENGALSLYAEPTALKTSRRFTFCASSVVKDRQSSQRSNLLVAPNPAKVQLTRRRHSRLRKKLQVIIEILVLQASVAHTLPVLKQLKDRNLRNSITESADTDLVEVGSDLDSSDPNFLPQWLRDTISTFSAGLIDNVESTMLATPMYKAEEEIWPKVKTFVGSMASYLETPVSPTVIEQHIADFRKLR</sequence>
<evidence type="ECO:0000256" key="1">
    <source>
        <dbReference type="SAM" id="MobiDB-lite"/>
    </source>
</evidence>
<evidence type="ECO:0000313" key="4">
    <source>
        <dbReference type="Proteomes" id="UP000326950"/>
    </source>
</evidence>
<proteinExistence type="predicted"/>
<feature type="domain" description="C2H2-type" evidence="2">
    <location>
        <begin position="195"/>
        <end position="222"/>
    </location>
</feature>
<protein>
    <recommendedName>
        <fullName evidence="2">C2H2-type domain-containing protein</fullName>
    </recommendedName>
</protein>
<keyword evidence="4" id="KW-1185">Reference proteome</keyword>
<dbReference type="AlphaFoldDB" id="A0A5N6UFH2"/>
<feature type="region of interest" description="Disordered" evidence="1">
    <location>
        <begin position="435"/>
        <end position="499"/>
    </location>
</feature>
<accession>A0A5N6UFH2</accession>
<feature type="compositionally biased region" description="Polar residues" evidence="1">
    <location>
        <begin position="298"/>
        <end position="308"/>
    </location>
</feature>
<dbReference type="Gene3D" id="3.30.160.60">
    <property type="entry name" value="Classic Zinc Finger"/>
    <property type="match status" value="1"/>
</dbReference>
<feature type="region of interest" description="Disordered" evidence="1">
    <location>
        <begin position="298"/>
        <end position="353"/>
    </location>
</feature>
<dbReference type="Proteomes" id="UP000326950">
    <property type="component" value="Unassembled WGS sequence"/>
</dbReference>
<organism evidence="3 4">
    <name type="scientific">Aspergillus tamarii</name>
    <dbReference type="NCBI Taxonomy" id="41984"/>
    <lineage>
        <taxon>Eukaryota</taxon>
        <taxon>Fungi</taxon>
        <taxon>Dikarya</taxon>
        <taxon>Ascomycota</taxon>
        <taxon>Pezizomycotina</taxon>
        <taxon>Eurotiomycetes</taxon>
        <taxon>Eurotiomycetidae</taxon>
        <taxon>Eurotiales</taxon>
        <taxon>Aspergillaceae</taxon>
        <taxon>Aspergillus</taxon>
        <taxon>Aspergillus subgen. Circumdati</taxon>
    </lineage>
</organism>
<dbReference type="SMART" id="SM00355">
    <property type="entry name" value="ZnF_C2H2"/>
    <property type="match status" value="2"/>
</dbReference>
<feature type="region of interest" description="Disordered" evidence="1">
    <location>
        <begin position="383"/>
        <end position="414"/>
    </location>
</feature>
<dbReference type="OrthoDB" id="4501248at2759"/>
<dbReference type="EMBL" id="ML738727">
    <property type="protein sequence ID" value="KAE8157330.1"/>
    <property type="molecule type" value="Genomic_DNA"/>
</dbReference>
<name>A0A5N6UFH2_ASPTM</name>
<feature type="compositionally biased region" description="Polar residues" evidence="1">
    <location>
        <begin position="463"/>
        <end position="479"/>
    </location>
</feature>